<organism evidence="2 3">
    <name type="scientific">Hyella patelloides LEGE 07179</name>
    <dbReference type="NCBI Taxonomy" id="945734"/>
    <lineage>
        <taxon>Bacteria</taxon>
        <taxon>Bacillati</taxon>
        <taxon>Cyanobacteriota</taxon>
        <taxon>Cyanophyceae</taxon>
        <taxon>Pleurocapsales</taxon>
        <taxon>Hyellaceae</taxon>
        <taxon>Hyella</taxon>
    </lineage>
</organism>
<dbReference type="GO" id="GO:0016740">
    <property type="term" value="F:transferase activity"/>
    <property type="evidence" value="ECO:0007669"/>
    <property type="project" value="UniProtKB-KW"/>
</dbReference>
<dbReference type="PANTHER" id="PTHR43685:SF2">
    <property type="entry name" value="GLYCOSYLTRANSFERASE 2-LIKE DOMAIN-CONTAINING PROTEIN"/>
    <property type="match status" value="1"/>
</dbReference>
<sequence>MSEILLSIIIPSYNRPQLLPLAVKSALAQTIENFEVIVVDDCSPQPVSLPEHPRLRVIRLERNQGGAAARNIGINAAKGHWITFLDDDDRLLPNMAEVSLQALQETNSLPQPVAVISGIEVVEQGDRIIQTRIPPTLAKGSHFGLEEIASSQSFFTKQTLVAEKEVLLSIGGFDESFASRIHTDLFLRLNLVCSIIGIPQVTYRLYEHQEFRVSTDPMRRQVSFNRLVAKHQAIYQAHPRMFADSIFNQAIMSYKIGQIKAAAKNLAWAMKIDPLHTIACLGSPYKKALLKIFARLNHSYRSKSNA</sequence>
<keyword evidence="3" id="KW-1185">Reference proteome</keyword>
<dbReference type="Proteomes" id="UP000320055">
    <property type="component" value="Unassembled WGS sequence"/>
</dbReference>
<dbReference type="InterPro" id="IPR050834">
    <property type="entry name" value="Glycosyltransf_2"/>
</dbReference>
<proteinExistence type="predicted"/>
<feature type="domain" description="Glycosyltransferase 2-like" evidence="1">
    <location>
        <begin position="7"/>
        <end position="124"/>
    </location>
</feature>
<dbReference type="Pfam" id="PF00535">
    <property type="entry name" value="Glycos_transf_2"/>
    <property type="match status" value="1"/>
</dbReference>
<evidence type="ECO:0000313" key="3">
    <source>
        <dbReference type="Proteomes" id="UP000320055"/>
    </source>
</evidence>
<accession>A0A563VWK9</accession>
<gene>
    <name evidence="2" type="ORF">H1P_3770006</name>
</gene>
<dbReference type="CDD" id="cd00761">
    <property type="entry name" value="Glyco_tranf_GTA_type"/>
    <property type="match status" value="1"/>
</dbReference>
<evidence type="ECO:0000259" key="1">
    <source>
        <dbReference type="Pfam" id="PF00535"/>
    </source>
</evidence>
<dbReference type="RefSeq" id="WP_144874683.1">
    <property type="nucleotide sequence ID" value="NZ_LR214113.1"/>
</dbReference>
<dbReference type="InterPro" id="IPR029044">
    <property type="entry name" value="Nucleotide-diphossugar_trans"/>
</dbReference>
<dbReference type="Gene3D" id="3.90.550.10">
    <property type="entry name" value="Spore Coat Polysaccharide Biosynthesis Protein SpsA, Chain A"/>
    <property type="match status" value="1"/>
</dbReference>
<dbReference type="OrthoDB" id="9802649at2"/>
<dbReference type="InterPro" id="IPR001173">
    <property type="entry name" value="Glyco_trans_2-like"/>
</dbReference>
<protein>
    <submittedName>
        <fullName evidence="2">Glycosyl transferase family 2</fullName>
    </submittedName>
</protein>
<dbReference type="PANTHER" id="PTHR43685">
    <property type="entry name" value="GLYCOSYLTRANSFERASE"/>
    <property type="match status" value="1"/>
</dbReference>
<dbReference type="AlphaFoldDB" id="A0A563VWK9"/>
<dbReference type="SUPFAM" id="SSF53448">
    <property type="entry name" value="Nucleotide-diphospho-sugar transferases"/>
    <property type="match status" value="1"/>
</dbReference>
<dbReference type="EMBL" id="CAACVJ010000309">
    <property type="protein sequence ID" value="VEP15839.1"/>
    <property type="molecule type" value="Genomic_DNA"/>
</dbReference>
<evidence type="ECO:0000313" key="2">
    <source>
        <dbReference type="EMBL" id="VEP15839.1"/>
    </source>
</evidence>
<keyword evidence="2" id="KW-0808">Transferase</keyword>
<name>A0A563VWK9_9CYAN</name>
<reference evidence="2 3" key="1">
    <citation type="submission" date="2019-01" db="EMBL/GenBank/DDBJ databases">
        <authorList>
            <person name="Brito A."/>
        </authorList>
    </citation>
    <scope>NUCLEOTIDE SEQUENCE [LARGE SCALE GENOMIC DNA]</scope>
    <source>
        <strain evidence="2">1</strain>
    </source>
</reference>